<accession>A0A7S2XZ90</accession>
<name>A0A7S2XZ90_9STRA</name>
<feature type="transmembrane region" description="Helical" evidence="1">
    <location>
        <begin position="26"/>
        <end position="47"/>
    </location>
</feature>
<dbReference type="AlphaFoldDB" id="A0A7S2XZ90"/>
<feature type="transmembrane region" description="Helical" evidence="1">
    <location>
        <begin position="86"/>
        <end position="109"/>
    </location>
</feature>
<feature type="transmembrane region" description="Helical" evidence="1">
    <location>
        <begin position="154"/>
        <end position="177"/>
    </location>
</feature>
<dbReference type="EMBL" id="HBHR01019041">
    <property type="protein sequence ID" value="CAD9870493.1"/>
    <property type="molecule type" value="Transcribed_RNA"/>
</dbReference>
<sequence>MVVVLLTISRFPLFSYNIMPREVMTVVYNCGASVIVCISALVPIRLLKSNFARSLKKKSSVNILRQNKSPVGSQILAFTSRNNSTLISVLLIALAHVLLLGISAGLYFASVSNNILGILLTCWRCIFCFNVFREVRTLIQCLGLFQGTTLGREYYQYMATTLYLRIGICLTLVFKFLNIRNKEMSLVHMILLTSSLLMFHKKALLMMIGKHEAPVKAIDMRSSANAHSKASNRSYILSSSPYNISTGHRRTGPKRGFQRNRRARAKVHVEFGNLAEEKQCELLDECQSPKSSVGAEYARQYAVNA</sequence>
<evidence type="ECO:0000313" key="2">
    <source>
        <dbReference type="EMBL" id="CAD9870493.1"/>
    </source>
</evidence>
<keyword evidence="1" id="KW-1133">Transmembrane helix</keyword>
<protein>
    <submittedName>
        <fullName evidence="2">Uncharacterized protein</fullName>
    </submittedName>
</protein>
<proteinExistence type="predicted"/>
<reference evidence="2" key="1">
    <citation type="submission" date="2021-01" db="EMBL/GenBank/DDBJ databases">
        <authorList>
            <person name="Corre E."/>
            <person name="Pelletier E."/>
            <person name="Niang G."/>
            <person name="Scheremetjew M."/>
            <person name="Finn R."/>
            <person name="Kale V."/>
            <person name="Holt S."/>
            <person name="Cochrane G."/>
            <person name="Meng A."/>
            <person name="Brown T."/>
            <person name="Cohen L."/>
        </authorList>
    </citation>
    <scope>NUCLEOTIDE SEQUENCE</scope>
    <source>
        <strain evidence="2">CCMP1661</strain>
    </source>
</reference>
<keyword evidence="1" id="KW-0472">Membrane</keyword>
<organism evidence="2">
    <name type="scientific">Fibrocapsa japonica</name>
    <dbReference type="NCBI Taxonomy" id="94617"/>
    <lineage>
        <taxon>Eukaryota</taxon>
        <taxon>Sar</taxon>
        <taxon>Stramenopiles</taxon>
        <taxon>Ochrophyta</taxon>
        <taxon>Raphidophyceae</taxon>
        <taxon>Chattonellales</taxon>
        <taxon>Chattonellaceae</taxon>
        <taxon>Fibrocapsa</taxon>
    </lineage>
</organism>
<keyword evidence="1" id="KW-0812">Transmembrane</keyword>
<evidence type="ECO:0000256" key="1">
    <source>
        <dbReference type="SAM" id="Phobius"/>
    </source>
</evidence>
<gene>
    <name evidence="2" type="ORF">FJAP1339_LOCUS9672</name>
</gene>